<gene>
    <name evidence="4" type="ordered locus">SSIL_1856</name>
</gene>
<reference evidence="5" key="1">
    <citation type="submission" date="2011-04" db="EMBL/GenBank/DDBJ databases">
        <title>Genome sequence of Solibacillus silvestris StLB046.</title>
        <authorList>
            <person name="Morohoshi T."/>
            <person name="Someya N."/>
            <person name="Ikeda T."/>
        </authorList>
    </citation>
    <scope>NUCLEOTIDE SEQUENCE [LARGE SCALE GENOMIC DNA]</scope>
    <source>
        <strain evidence="5">StLB046</strain>
    </source>
</reference>
<name>F2F0N5_SOLSS</name>
<dbReference type="KEGG" id="siv:SSIL_1856"/>
<dbReference type="eggNOG" id="COG1316">
    <property type="taxonomic scope" value="Bacteria"/>
</dbReference>
<sequence>MEDNRFREKINYTTNQELNFTKEDRNKVFEQIHKSQTDNYRQKKSFSSPNKSIPFTVSLLVAGLCLFLFLPSMLQGGVNQNTNSSDLNTEPNTTVPSTTGIEDAKVLTTLITVKSKEMDNRIYLNLLLSYSRDKKKMKVVSLPYDTYAPIGENLDGTSINDKLLFAYNFGGAENVRTTVSKLFDLPIDNFAVIDLDTFSTLIETMNGIEYDLQDDITVRGITQVALEFKKGVNHLNGEEVVALMIAATEPNKLDEGTLLTLIDAVMDKTENEISSIQIKEPFAQIETNISIDQLLDNQIEFKSVTSLSLSGGMIDDAITISKSEGKHIYRFEKDFLNAVSQQLTTFK</sequence>
<dbReference type="PANTHER" id="PTHR33392:SF6">
    <property type="entry name" value="POLYISOPRENYL-TEICHOIC ACID--PEPTIDOGLYCAN TEICHOIC ACID TRANSFERASE TAGU"/>
    <property type="match status" value="1"/>
</dbReference>
<dbReference type="Pfam" id="PF03816">
    <property type="entry name" value="LytR_cpsA_psr"/>
    <property type="match status" value="1"/>
</dbReference>
<comment type="similarity">
    <text evidence="1">Belongs to the LytR/CpsA/Psr (LCP) family.</text>
</comment>
<evidence type="ECO:0000256" key="2">
    <source>
        <dbReference type="SAM" id="Phobius"/>
    </source>
</evidence>
<reference evidence="4 5" key="2">
    <citation type="journal article" date="2012" name="J. Biosci. Bioeng.">
        <title>Complete genome sequence and characterization of the N-acylhomoserine lactone-degrading gene of the potato leaf-associated Solibacillus silvestris.</title>
        <authorList>
            <person name="Morohoshi T."/>
            <person name="Tominaga Y."/>
            <person name="Someya N."/>
            <person name="Ikeda T."/>
        </authorList>
    </citation>
    <scope>NUCLEOTIDE SEQUENCE [LARGE SCALE GENOMIC DNA]</scope>
    <source>
        <strain evidence="4 5">StLB046</strain>
    </source>
</reference>
<dbReference type="Proteomes" id="UP000006691">
    <property type="component" value="Chromosome"/>
</dbReference>
<proteinExistence type="inferred from homology"/>
<feature type="domain" description="Cell envelope-related transcriptional attenuator" evidence="3">
    <location>
        <begin position="126"/>
        <end position="243"/>
    </location>
</feature>
<feature type="transmembrane region" description="Helical" evidence="2">
    <location>
        <begin position="53"/>
        <end position="74"/>
    </location>
</feature>
<evidence type="ECO:0000313" key="5">
    <source>
        <dbReference type="Proteomes" id="UP000006691"/>
    </source>
</evidence>
<dbReference type="EMBL" id="AP012157">
    <property type="protein sequence ID" value="BAK16279.1"/>
    <property type="molecule type" value="Genomic_DNA"/>
</dbReference>
<accession>F2F0N5</accession>
<keyword evidence="5" id="KW-1185">Reference proteome</keyword>
<protein>
    <submittedName>
        <fullName evidence="4">Transcriptional regulator</fullName>
    </submittedName>
</protein>
<dbReference type="AlphaFoldDB" id="F2F0N5"/>
<keyword evidence="2" id="KW-0812">Transmembrane</keyword>
<dbReference type="InterPro" id="IPR050922">
    <property type="entry name" value="LytR/CpsA/Psr_CW_biosynth"/>
</dbReference>
<evidence type="ECO:0000313" key="4">
    <source>
        <dbReference type="EMBL" id="BAK16279.1"/>
    </source>
</evidence>
<evidence type="ECO:0000259" key="3">
    <source>
        <dbReference type="Pfam" id="PF03816"/>
    </source>
</evidence>
<keyword evidence="2" id="KW-1133">Transmembrane helix</keyword>
<dbReference type="RefSeq" id="WP_014823612.1">
    <property type="nucleotide sequence ID" value="NC_018065.1"/>
</dbReference>
<dbReference type="Gene3D" id="3.40.630.190">
    <property type="entry name" value="LCP protein"/>
    <property type="match status" value="1"/>
</dbReference>
<keyword evidence="2" id="KW-0472">Membrane</keyword>
<dbReference type="HOGENOM" id="CLU_823634_0_0_9"/>
<dbReference type="InterPro" id="IPR004474">
    <property type="entry name" value="LytR_CpsA_psr"/>
</dbReference>
<organism evidence="4 5">
    <name type="scientific">Solibacillus silvestris (strain StLB046)</name>
    <name type="common">Bacillus silvestris</name>
    <dbReference type="NCBI Taxonomy" id="1002809"/>
    <lineage>
        <taxon>Bacteria</taxon>
        <taxon>Bacillati</taxon>
        <taxon>Bacillota</taxon>
        <taxon>Bacilli</taxon>
        <taxon>Bacillales</taxon>
        <taxon>Caryophanaceae</taxon>
        <taxon>Solibacillus</taxon>
    </lineage>
</organism>
<dbReference type="PATRIC" id="fig|1002809.3.peg.1876"/>
<dbReference type="Gene3D" id="3.30.420.590">
    <property type="match status" value="1"/>
</dbReference>
<dbReference type="PANTHER" id="PTHR33392">
    <property type="entry name" value="POLYISOPRENYL-TEICHOIC ACID--PEPTIDOGLYCAN TEICHOIC ACID TRANSFERASE TAGU"/>
    <property type="match status" value="1"/>
</dbReference>
<evidence type="ECO:0000256" key="1">
    <source>
        <dbReference type="ARBA" id="ARBA00006068"/>
    </source>
</evidence>